<evidence type="ECO:0000313" key="2">
    <source>
        <dbReference type="Proteomes" id="UP000040841"/>
    </source>
</evidence>
<gene>
    <name evidence="1" type="ORF">ERS008502_01093</name>
</gene>
<organism evidence="1 2">
    <name type="scientific">Yersinia mollaretii</name>
    <dbReference type="NCBI Taxonomy" id="33060"/>
    <lineage>
        <taxon>Bacteria</taxon>
        <taxon>Pseudomonadati</taxon>
        <taxon>Pseudomonadota</taxon>
        <taxon>Gammaproteobacteria</taxon>
        <taxon>Enterobacterales</taxon>
        <taxon>Yersiniaceae</taxon>
        <taxon>Yersinia</taxon>
    </lineage>
</organism>
<dbReference type="AlphaFoldDB" id="A0AA36LQ13"/>
<dbReference type="Proteomes" id="UP000040841">
    <property type="component" value="Unassembled WGS sequence"/>
</dbReference>
<evidence type="ECO:0000313" key="1">
    <source>
        <dbReference type="EMBL" id="CNH66614.1"/>
    </source>
</evidence>
<dbReference type="EMBL" id="CQBM01000001">
    <property type="protein sequence ID" value="CNH66614.1"/>
    <property type="molecule type" value="Genomic_DNA"/>
</dbReference>
<dbReference type="RefSeq" id="WP_049678129.1">
    <property type="nucleotide sequence ID" value="NZ_CABMMJ010000001.1"/>
</dbReference>
<comment type="caution">
    <text evidence="1">The sequence shown here is derived from an EMBL/GenBank/DDBJ whole genome shotgun (WGS) entry which is preliminary data.</text>
</comment>
<protein>
    <submittedName>
        <fullName evidence="1">Uncharacterized protein</fullName>
    </submittedName>
</protein>
<proteinExistence type="predicted"/>
<sequence length="171" mass="19680">MHTHRLVTEGLVTIDNEMGYIDIEFIFAESKKRSITVRLMFCPPSLDPVAAAKMHSMIGDKIRGLLVSVVSFYNRQQEEREPTQIFAKPKGAIDLLLGELHYLYGTLVEFILKVANNESIQIIYFVAENQTLNAIYPRYVKRFAREHNLTYINDGACYAIRTQYYPHSGED</sequence>
<name>A0AA36LQ13_YERMO</name>
<accession>A0AA36LQ13</accession>
<reference evidence="1 2" key="1">
    <citation type="submission" date="2015-03" db="EMBL/GenBank/DDBJ databases">
        <authorList>
            <consortium name="Pathogen Informatics"/>
            <person name="Murphy D."/>
        </authorList>
    </citation>
    <scope>NUCLEOTIDE SEQUENCE [LARGE SCALE GENOMIC DNA]</scope>
    <source>
        <strain evidence="1 2">FE82747</strain>
    </source>
</reference>